<dbReference type="InterPro" id="IPR029052">
    <property type="entry name" value="Metallo-depent_PP-like"/>
</dbReference>
<evidence type="ECO:0000256" key="2">
    <source>
        <dbReference type="ARBA" id="ARBA00022801"/>
    </source>
</evidence>
<dbReference type="GO" id="GO:0046872">
    <property type="term" value="F:metal ion binding"/>
    <property type="evidence" value="ECO:0007669"/>
    <property type="project" value="UniProtKB-KW"/>
</dbReference>
<protein>
    <submittedName>
        <fullName evidence="6">Calcineurin-like phosphoesterase</fullName>
    </submittedName>
</protein>
<keyword evidence="2" id="KW-0378">Hydrolase</keyword>
<dbReference type="Pfam" id="PF00149">
    <property type="entry name" value="Metallophos"/>
    <property type="match status" value="1"/>
</dbReference>
<organism evidence="6">
    <name type="scientific">Clostridium butyricum</name>
    <dbReference type="NCBI Taxonomy" id="1492"/>
    <lineage>
        <taxon>Bacteria</taxon>
        <taxon>Bacillati</taxon>
        <taxon>Bacillota</taxon>
        <taxon>Clostridia</taxon>
        <taxon>Eubacteriales</taxon>
        <taxon>Clostridiaceae</taxon>
        <taxon>Clostridium</taxon>
    </lineage>
</organism>
<dbReference type="EMBL" id="CACRTU010000008">
    <property type="protein sequence ID" value="VYT73777.1"/>
    <property type="molecule type" value="Genomic_DNA"/>
</dbReference>
<dbReference type="AlphaFoldDB" id="A0A6N2Z6H3"/>
<dbReference type="InterPro" id="IPR050884">
    <property type="entry name" value="CNP_phosphodiesterase-III"/>
</dbReference>
<evidence type="ECO:0000256" key="3">
    <source>
        <dbReference type="ARBA" id="ARBA00023004"/>
    </source>
</evidence>
<comment type="similarity">
    <text evidence="4">Belongs to the cyclic nucleotide phosphodiesterase class-III family.</text>
</comment>
<evidence type="ECO:0000313" key="6">
    <source>
        <dbReference type="EMBL" id="VYT73777.1"/>
    </source>
</evidence>
<dbReference type="Gene3D" id="3.60.21.10">
    <property type="match status" value="1"/>
</dbReference>
<keyword evidence="1" id="KW-0479">Metal-binding</keyword>
<gene>
    <name evidence="6" type="ORF">CBLFYP62_00612</name>
</gene>
<name>A0A6N2Z6H3_CLOBU</name>
<dbReference type="GO" id="GO:0016787">
    <property type="term" value="F:hydrolase activity"/>
    <property type="evidence" value="ECO:0007669"/>
    <property type="project" value="UniProtKB-KW"/>
</dbReference>
<keyword evidence="3" id="KW-0408">Iron</keyword>
<evidence type="ECO:0000256" key="1">
    <source>
        <dbReference type="ARBA" id="ARBA00022723"/>
    </source>
</evidence>
<accession>A0A6N2Z6H3</accession>
<dbReference type="RefSeq" id="WP_003429911.1">
    <property type="nucleotide sequence ID" value="NZ_CACRTU010000008.1"/>
</dbReference>
<sequence>MDNLKWIQLSDIHFQYDNCNSQWLRDMLPEYLKEEKVKCDFMVITGDLLYKGQGNYKDVAEYIDTIASVVEVDKENIFIIPGNHDLKRNPVRSLMLDGIISSDNIKDKVDSLPDEAISILINDQKEFWDFHNEYLDRDDKYENLHFINERDDFNIINLNTCLICGSEKEEGSLSVDTKKLIRELRKIKGSNKVNIAIGHHGLECFNDKEQETLVYLFDDYDIDLYLCGHMHKSNINFYGHGKRDIRSIVCGANMKDSFADASIVIGNIDFILSTCSIEYHKWSDGINRWVKDNEIHRKINREGQVSFELERLKKIKDDSGEVTDIDEEIERLIQPKVKIEKFQKFLLDFCTQIQEYEFKEENLDIKKDVENKFENMKCCTTLVTDFNSLAEYFPLIDKILLDTSYLPFDRKNVIPGKIKTTYYKVLDRNQSGTGIMSDMIEILVAEYSSKVDISEDELSEYFKIIICWSINACSIYNESK</sequence>
<dbReference type="InterPro" id="IPR004843">
    <property type="entry name" value="Calcineurin-like_PHP"/>
</dbReference>
<evidence type="ECO:0000256" key="4">
    <source>
        <dbReference type="ARBA" id="ARBA00025742"/>
    </source>
</evidence>
<proteinExistence type="inferred from homology"/>
<dbReference type="SUPFAM" id="SSF56300">
    <property type="entry name" value="Metallo-dependent phosphatases"/>
    <property type="match status" value="1"/>
</dbReference>
<dbReference type="PANTHER" id="PTHR42988:SF2">
    <property type="entry name" value="CYCLIC NUCLEOTIDE PHOSPHODIESTERASE CBUA0032-RELATED"/>
    <property type="match status" value="1"/>
</dbReference>
<reference evidence="6" key="1">
    <citation type="submission" date="2019-11" db="EMBL/GenBank/DDBJ databases">
        <authorList>
            <person name="Feng L."/>
        </authorList>
    </citation>
    <scope>NUCLEOTIDE SEQUENCE</scope>
    <source>
        <strain evidence="6">CButyricumLFYP62</strain>
    </source>
</reference>
<dbReference type="PANTHER" id="PTHR42988">
    <property type="entry name" value="PHOSPHOHYDROLASE"/>
    <property type="match status" value="1"/>
</dbReference>
<feature type="domain" description="Calcineurin-like phosphoesterase" evidence="5">
    <location>
        <begin position="7"/>
        <end position="232"/>
    </location>
</feature>
<evidence type="ECO:0000259" key="5">
    <source>
        <dbReference type="Pfam" id="PF00149"/>
    </source>
</evidence>